<gene>
    <name evidence="4" type="ORF">BaRGS_00018620</name>
</gene>
<dbReference type="EMBL" id="JACVVK020000130">
    <property type="protein sequence ID" value="KAK7490098.1"/>
    <property type="molecule type" value="Genomic_DNA"/>
</dbReference>
<feature type="compositionally biased region" description="Low complexity" evidence="1">
    <location>
        <begin position="242"/>
        <end position="293"/>
    </location>
</feature>
<feature type="region of interest" description="Disordered" evidence="1">
    <location>
        <begin position="236"/>
        <end position="293"/>
    </location>
</feature>
<dbReference type="Proteomes" id="UP001519460">
    <property type="component" value="Unassembled WGS sequence"/>
</dbReference>
<reference evidence="4 5" key="1">
    <citation type="journal article" date="2023" name="Sci. Data">
        <title>Genome assembly of the Korean intertidal mud-creeper Batillaria attramentaria.</title>
        <authorList>
            <person name="Patra A.K."/>
            <person name="Ho P.T."/>
            <person name="Jun S."/>
            <person name="Lee S.J."/>
            <person name="Kim Y."/>
            <person name="Won Y.J."/>
        </authorList>
    </citation>
    <scope>NUCLEOTIDE SEQUENCE [LARGE SCALE GENOMIC DNA]</scope>
    <source>
        <strain evidence="4">Wonlab-2016</strain>
    </source>
</reference>
<name>A0ABD0KT77_9CAEN</name>
<feature type="signal peptide" evidence="2">
    <location>
        <begin position="1"/>
        <end position="20"/>
    </location>
</feature>
<protein>
    <recommendedName>
        <fullName evidence="3">SUEL-type lectin domain-containing protein</fullName>
    </recommendedName>
</protein>
<comment type="caution">
    <text evidence="4">The sequence shown here is derived from an EMBL/GenBank/DDBJ whole genome shotgun (WGS) entry which is preliminary data.</text>
</comment>
<feature type="chain" id="PRO_5044845040" description="SUEL-type lectin domain-containing protein" evidence="2">
    <location>
        <begin position="21"/>
        <end position="314"/>
    </location>
</feature>
<evidence type="ECO:0000256" key="2">
    <source>
        <dbReference type="SAM" id="SignalP"/>
    </source>
</evidence>
<dbReference type="PANTHER" id="PTHR46780">
    <property type="entry name" value="PROTEIN EVA-1"/>
    <property type="match status" value="1"/>
</dbReference>
<dbReference type="Gene3D" id="2.60.120.740">
    <property type="match status" value="1"/>
</dbReference>
<keyword evidence="5" id="KW-1185">Reference proteome</keyword>
<sequence>MWWLSLVVVLILQRPVEVEGEAVYACEGEMLQFACNTGVLLIKSATYGRPMGRTYRCGENQNIVKKCTVDATQLLKYTCDNQLMCEIYVDVATFMTEMCPDARKFVDVVYECVPPRTVTTVNRCQQKCLPASAQPVSQMATKYSGTPAVNKPVGFGAATPAGQPPSSAFSHASPPASHSPFPSSPSSAHTPQQPLAGALPYTGSNVSRNFAATLANLQVQAQRAAAMLRNVHASMNPLSRHTPTPAGSSGTPSASGSSQSSSSSAGSTGPSPGPSASSPSGSATAPQSASSRSALLARMQRVLAALRARKAQLG</sequence>
<feature type="region of interest" description="Disordered" evidence="1">
    <location>
        <begin position="154"/>
        <end position="201"/>
    </location>
</feature>
<evidence type="ECO:0000256" key="1">
    <source>
        <dbReference type="SAM" id="MobiDB-lite"/>
    </source>
</evidence>
<proteinExistence type="predicted"/>
<evidence type="ECO:0000259" key="3">
    <source>
        <dbReference type="PROSITE" id="PS50228"/>
    </source>
</evidence>
<evidence type="ECO:0000313" key="5">
    <source>
        <dbReference type="Proteomes" id="UP001519460"/>
    </source>
</evidence>
<dbReference type="InterPro" id="IPR000922">
    <property type="entry name" value="Lectin_gal-bd_dom"/>
</dbReference>
<keyword evidence="2" id="KW-0732">Signal</keyword>
<dbReference type="CDD" id="cd22823">
    <property type="entry name" value="Gal_Rha_Lectin"/>
    <property type="match status" value="1"/>
</dbReference>
<dbReference type="PROSITE" id="PS50228">
    <property type="entry name" value="SUEL_LECTIN"/>
    <property type="match status" value="1"/>
</dbReference>
<accession>A0ABD0KT77</accession>
<dbReference type="AlphaFoldDB" id="A0ABD0KT77"/>
<organism evidence="4 5">
    <name type="scientific">Batillaria attramentaria</name>
    <dbReference type="NCBI Taxonomy" id="370345"/>
    <lineage>
        <taxon>Eukaryota</taxon>
        <taxon>Metazoa</taxon>
        <taxon>Spiralia</taxon>
        <taxon>Lophotrochozoa</taxon>
        <taxon>Mollusca</taxon>
        <taxon>Gastropoda</taxon>
        <taxon>Caenogastropoda</taxon>
        <taxon>Sorbeoconcha</taxon>
        <taxon>Cerithioidea</taxon>
        <taxon>Batillariidae</taxon>
        <taxon>Batillaria</taxon>
    </lineage>
</organism>
<evidence type="ECO:0000313" key="4">
    <source>
        <dbReference type="EMBL" id="KAK7490098.1"/>
    </source>
</evidence>
<feature type="compositionally biased region" description="Low complexity" evidence="1">
    <location>
        <begin position="164"/>
        <end position="189"/>
    </location>
</feature>
<dbReference type="InterPro" id="IPR043159">
    <property type="entry name" value="Lectin_gal-bd_sf"/>
</dbReference>
<feature type="domain" description="SUEL-type lectin" evidence="3">
    <location>
        <begin position="25"/>
        <end position="113"/>
    </location>
</feature>
<dbReference type="Pfam" id="PF02140">
    <property type="entry name" value="SUEL_Lectin"/>
    <property type="match status" value="1"/>
</dbReference>